<reference evidence="1" key="1">
    <citation type="submission" date="2014-11" db="EMBL/GenBank/DDBJ databases">
        <authorList>
            <person name="Amaro Gonzalez C."/>
        </authorList>
    </citation>
    <scope>NUCLEOTIDE SEQUENCE</scope>
</reference>
<organism evidence="1">
    <name type="scientific">Anguilla anguilla</name>
    <name type="common">European freshwater eel</name>
    <name type="synonym">Muraena anguilla</name>
    <dbReference type="NCBI Taxonomy" id="7936"/>
    <lineage>
        <taxon>Eukaryota</taxon>
        <taxon>Metazoa</taxon>
        <taxon>Chordata</taxon>
        <taxon>Craniata</taxon>
        <taxon>Vertebrata</taxon>
        <taxon>Euteleostomi</taxon>
        <taxon>Actinopterygii</taxon>
        <taxon>Neopterygii</taxon>
        <taxon>Teleostei</taxon>
        <taxon>Anguilliformes</taxon>
        <taxon>Anguillidae</taxon>
        <taxon>Anguilla</taxon>
    </lineage>
</organism>
<name>A0A0E9T5X2_ANGAN</name>
<protein>
    <submittedName>
        <fullName evidence="1">Uncharacterized protein</fullName>
    </submittedName>
</protein>
<proteinExistence type="predicted"/>
<evidence type="ECO:0000313" key="1">
    <source>
        <dbReference type="EMBL" id="JAH48777.1"/>
    </source>
</evidence>
<reference evidence="1" key="2">
    <citation type="journal article" date="2015" name="Fish Shellfish Immunol.">
        <title>Early steps in the European eel (Anguilla anguilla)-Vibrio vulnificus interaction in the gills: Role of the RtxA13 toxin.</title>
        <authorList>
            <person name="Callol A."/>
            <person name="Pajuelo D."/>
            <person name="Ebbesson L."/>
            <person name="Teles M."/>
            <person name="MacKenzie S."/>
            <person name="Amaro C."/>
        </authorList>
    </citation>
    <scope>NUCLEOTIDE SEQUENCE</scope>
</reference>
<dbReference type="EMBL" id="GBXM01059800">
    <property type="protein sequence ID" value="JAH48777.1"/>
    <property type="molecule type" value="Transcribed_RNA"/>
</dbReference>
<sequence length="34" mass="3592">MALSGQCCVLIAGLGGKPHVASIRRKIRTIMSHS</sequence>
<dbReference type="AlphaFoldDB" id="A0A0E9T5X2"/>
<accession>A0A0E9T5X2</accession>